<dbReference type="RefSeq" id="WP_203536642.1">
    <property type="nucleotide sequence ID" value="NZ_JAESND010000001.1"/>
</dbReference>
<dbReference type="EMBL" id="JAESND010000001">
    <property type="protein sequence ID" value="MBM3114989.1"/>
    <property type="molecule type" value="Genomic_DNA"/>
</dbReference>
<proteinExistence type="predicted"/>
<protein>
    <submittedName>
        <fullName evidence="1">Uncharacterized protein</fullName>
    </submittedName>
</protein>
<comment type="caution">
    <text evidence="1">The sequence shown here is derived from an EMBL/GenBank/DDBJ whole genome shotgun (WGS) entry which is preliminary data.</text>
</comment>
<organism evidence="1 2">
    <name type="scientific">Jeongeupia naejangsanensis</name>
    <dbReference type="NCBI Taxonomy" id="613195"/>
    <lineage>
        <taxon>Bacteria</taxon>
        <taxon>Pseudomonadati</taxon>
        <taxon>Pseudomonadota</taxon>
        <taxon>Betaproteobacteria</taxon>
        <taxon>Neisseriales</taxon>
        <taxon>Chitinibacteraceae</taxon>
        <taxon>Jeongeupia</taxon>
    </lineage>
</organism>
<gene>
    <name evidence="1" type="ORF">JMJ54_04030</name>
</gene>
<accession>A0ABS2BHA0</accession>
<sequence>MNQIIDLYLLAWAASVRVDHLQLKRVKVAQSRYGELAGGAFGGTDEHEVTVLGSRCRVTPDTVYVTDARSQRETAVEQAKLKAVFAVIGAMDTETAELLRVHYTIPASVDDKASRAGVSGRTWNRWVRDAKVAFGAQFWLLTQGVRQRGVGMLIENDSKTLDSLTG</sequence>
<reference evidence="1 2" key="1">
    <citation type="submission" date="2021-01" db="EMBL/GenBank/DDBJ databases">
        <title>Draft Genome Sequence and Polyhydroxyalkanoate Biosynthetic Potential of Jeongeupia naejangsanensis Type Strain DSM 24253.</title>
        <authorList>
            <person name="Turrini P."/>
            <person name="Artuso I."/>
            <person name="Lugli G.A."/>
            <person name="Frangipani E."/>
            <person name="Ventura M."/>
            <person name="Visca P."/>
        </authorList>
    </citation>
    <scope>NUCLEOTIDE SEQUENCE [LARGE SCALE GENOMIC DNA]</scope>
    <source>
        <strain evidence="1 2">DSM 24253</strain>
    </source>
</reference>
<dbReference type="Proteomes" id="UP000809431">
    <property type="component" value="Unassembled WGS sequence"/>
</dbReference>
<keyword evidence="2" id="KW-1185">Reference proteome</keyword>
<evidence type="ECO:0000313" key="2">
    <source>
        <dbReference type="Proteomes" id="UP000809431"/>
    </source>
</evidence>
<name>A0ABS2BHA0_9NEIS</name>
<evidence type="ECO:0000313" key="1">
    <source>
        <dbReference type="EMBL" id="MBM3114989.1"/>
    </source>
</evidence>